<dbReference type="EMBL" id="JAULSU010000005">
    <property type="protein sequence ID" value="KAK0616153.1"/>
    <property type="molecule type" value="Genomic_DNA"/>
</dbReference>
<organism evidence="2 3">
    <name type="scientific">Immersiella caudata</name>
    <dbReference type="NCBI Taxonomy" id="314043"/>
    <lineage>
        <taxon>Eukaryota</taxon>
        <taxon>Fungi</taxon>
        <taxon>Dikarya</taxon>
        <taxon>Ascomycota</taxon>
        <taxon>Pezizomycotina</taxon>
        <taxon>Sordariomycetes</taxon>
        <taxon>Sordariomycetidae</taxon>
        <taxon>Sordariales</taxon>
        <taxon>Lasiosphaeriaceae</taxon>
        <taxon>Immersiella</taxon>
    </lineage>
</organism>
<dbReference type="PANTHER" id="PTHR35896">
    <property type="entry name" value="IG-LIKE DOMAIN-CONTAINING PROTEIN"/>
    <property type="match status" value="1"/>
</dbReference>
<keyword evidence="3" id="KW-1185">Reference proteome</keyword>
<name>A0AA39WIR0_9PEZI</name>
<sequence length="244" mass="27348">MDSPNAPFLEDMKDDVAWVEDSDASPHLEHGRPAVLSVPAQLKKRSRHSQKLNFITFPLAIWGLIAIFLHLPSNASYDVYRPATLPLGFASCYCGTTEAEALSLNCAYDALATAWLPPHCRDEALTDHFNRAGPGPDGAWSYFGDENGTIPLSLSTVASLGPINGTFWAHRTWHLVHCVYYWMKYWRMRETGAVMEERFDNMAHLQHCSKLLLKPPPERDFLIEVPVLMVSSIEAAREREGGHG</sequence>
<keyword evidence="1" id="KW-1133">Transmembrane helix</keyword>
<feature type="transmembrane region" description="Helical" evidence="1">
    <location>
        <begin position="52"/>
        <end position="71"/>
    </location>
</feature>
<proteinExistence type="predicted"/>
<dbReference type="AlphaFoldDB" id="A0AA39WIR0"/>
<dbReference type="InterPro" id="IPR053008">
    <property type="entry name" value="Phomopsin_biosynth_assoc"/>
</dbReference>
<keyword evidence="1" id="KW-0472">Membrane</keyword>
<protein>
    <submittedName>
        <fullName evidence="2">Uncharacterized protein</fullName>
    </submittedName>
</protein>
<evidence type="ECO:0000313" key="2">
    <source>
        <dbReference type="EMBL" id="KAK0616153.1"/>
    </source>
</evidence>
<comment type="caution">
    <text evidence="2">The sequence shown here is derived from an EMBL/GenBank/DDBJ whole genome shotgun (WGS) entry which is preliminary data.</text>
</comment>
<reference evidence="2" key="1">
    <citation type="submission" date="2023-06" db="EMBL/GenBank/DDBJ databases">
        <title>Genome-scale phylogeny and comparative genomics of the fungal order Sordariales.</title>
        <authorList>
            <consortium name="Lawrence Berkeley National Laboratory"/>
            <person name="Hensen N."/>
            <person name="Bonometti L."/>
            <person name="Westerberg I."/>
            <person name="Brannstrom I.O."/>
            <person name="Guillou S."/>
            <person name="Cros-Aarteil S."/>
            <person name="Calhoun S."/>
            <person name="Haridas S."/>
            <person name="Kuo A."/>
            <person name="Mondo S."/>
            <person name="Pangilinan J."/>
            <person name="Riley R."/>
            <person name="Labutti K."/>
            <person name="Andreopoulos B."/>
            <person name="Lipzen A."/>
            <person name="Chen C."/>
            <person name="Yanf M."/>
            <person name="Daum C."/>
            <person name="Ng V."/>
            <person name="Clum A."/>
            <person name="Steindorff A."/>
            <person name="Ohm R."/>
            <person name="Martin F."/>
            <person name="Silar P."/>
            <person name="Natvig D."/>
            <person name="Lalanne C."/>
            <person name="Gautier V."/>
            <person name="Ament-Velasquez S.L."/>
            <person name="Kruys A."/>
            <person name="Hutchinson M.I."/>
            <person name="Powell A.J."/>
            <person name="Barry K."/>
            <person name="Miller A.N."/>
            <person name="Grigoriev I.V."/>
            <person name="Debuchy R."/>
            <person name="Gladieux P."/>
            <person name="Thoren M.H."/>
            <person name="Johannesson H."/>
        </authorList>
    </citation>
    <scope>NUCLEOTIDE SEQUENCE</scope>
    <source>
        <strain evidence="2">CBS 606.72</strain>
    </source>
</reference>
<evidence type="ECO:0000313" key="3">
    <source>
        <dbReference type="Proteomes" id="UP001175000"/>
    </source>
</evidence>
<keyword evidence="1" id="KW-0812">Transmembrane</keyword>
<evidence type="ECO:0000256" key="1">
    <source>
        <dbReference type="SAM" id="Phobius"/>
    </source>
</evidence>
<accession>A0AA39WIR0</accession>
<dbReference type="Proteomes" id="UP001175000">
    <property type="component" value="Unassembled WGS sequence"/>
</dbReference>
<dbReference type="PANTHER" id="PTHR35896:SF3">
    <property type="entry name" value="MAJOR FACILITATOR SUPERFAMILY TRANSPORTER"/>
    <property type="match status" value="1"/>
</dbReference>
<gene>
    <name evidence="2" type="ORF">B0T14DRAFT_522637</name>
</gene>